<dbReference type="InterPro" id="IPR005123">
    <property type="entry name" value="Oxoglu/Fe-dep_dioxygenase_dom"/>
</dbReference>
<evidence type="ECO:0000256" key="3">
    <source>
        <dbReference type="ARBA" id="ARBA00023002"/>
    </source>
</evidence>
<dbReference type="SUPFAM" id="SSF51197">
    <property type="entry name" value="Clavaminate synthase-like"/>
    <property type="match status" value="1"/>
</dbReference>
<evidence type="ECO:0000256" key="1">
    <source>
        <dbReference type="ARBA" id="ARBA00001961"/>
    </source>
</evidence>
<dbReference type="Gramene" id="RZC54386">
    <property type="protein sequence ID" value="RZC54386"/>
    <property type="gene ID" value="C5167_013243"/>
</dbReference>
<evidence type="ECO:0000256" key="6">
    <source>
        <dbReference type="RuleBase" id="RU003682"/>
    </source>
</evidence>
<evidence type="ECO:0000256" key="5">
    <source>
        <dbReference type="ARBA" id="ARBA00050508"/>
    </source>
</evidence>
<dbReference type="GO" id="GO:0046872">
    <property type="term" value="F:metal ion binding"/>
    <property type="evidence" value="ECO:0007669"/>
    <property type="project" value="UniProtKB-KW"/>
</dbReference>
<dbReference type="Pfam" id="PF03171">
    <property type="entry name" value="2OG-FeII_Oxy"/>
    <property type="match status" value="1"/>
</dbReference>
<dbReference type="InterPro" id="IPR027443">
    <property type="entry name" value="IPNS-like_sf"/>
</dbReference>
<dbReference type="OrthoDB" id="288590at2759"/>
<dbReference type="Proteomes" id="UP000316621">
    <property type="component" value="Chromosome 3"/>
</dbReference>
<protein>
    <recommendedName>
        <fullName evidence="8">Fe2OG dioxygenase domain-containing protein</fullName>
    </recommendedName>
</protein>
<dbReference type="AlphaFoldDB" id="A0A4Y7J1Q9"/>
<keyword evidence="10" id="KW-1185">Reference proteome</keyword>
<dbReference type="PRINTS" id="PR00682">
    <property type="entry name" value="IPNSYNTHASE"/>
</dbReference>
<organism evidence="9 10">
    <name type="scientific">Papaver somniferum</name>
    <name type="common">Opium poppy</name>
    <dbReference type="NCBI Taxonomy" id="3469"/>
    <lineage>
        <taxon>Eukaryota</taxon>
        <taxon>Viridiplantae</taxon>
        <taxon>Streptophyta</taxon>
        <taxon>Embryophyta</taxon>
        <taxon>Tracheophyta</taxon>
        <taxon>Spermatophyta</taxon>
        <taxon>Magnoliopsida</taxon>
        <taxon>Ranunculales</taxon>
        <taxon>Papaveraceae</taxon>
        <taxon>Papaveroideae</taxon>
        <taxon>Papaver</taxon>
    </lineage>
</organism>
<feature type="region of interest" description="Disordered" evidence="7">
    <location>
        <begin position="403"/>
        <end position="427"/>
    </location>
</feature>
<accession>A0A4Y7J1Q9</accession>
<dbReference type="Pfam" id="PF14226">
    <property type="entry name" value="DIOX_N"/>
    <property type="match status" value="1"/>
</dbReference>
<evidence type="ECO:0000256" key="7">
    <source>
        <dbReference type="SAM" id="MobiDB-lite"/>
    </source>
</evidence>
<proteinExistence type="inferred from homology"/>
<dbReference type="PROSITE" id="PS51471">
    <property type="entry name" value="FE2OG_OXY"/>
    <property type="match status" value="1"/>
</dbReference>
<reference evidence="9 10" key="1">
    <citation type="journal article" date="2018" name="Science">
        <title>The opium poppy genome and morphinan production.</title>
        <authorList>
            <person name="Guo L."/>
            <person name="Winzer T."/>
            <person name="Yang X."/>
            <person name="Li Y."/>
            <person name="Ning Z."/>
            <person name="He Z."/>
            <person name="Teodor R."/>
            <person name="Lu Y."/>
            <person name="Bowser T.A."/>
            <person name="Graham I.A."/>
            <person name="Ye K."/>
        </authorList>
    </citation>
    <scope>NUCLEOTIDE SEQUENCE [LARGE SCALE GENOMIC DNA]</scope>
    <source>
        <strain evidence="10">cv. HN1</strain>
        <tissue evidence="9">Leaves</tissue>
    </source>
</reference>
<gene>
    <name evidence="9" type="ORF">C5167_013243</name>
</gene>
<comment type="cofactor">
    <cofactor evidence="1">
        <name>L-ascorbate</name>
        <dbReference type="ChEBI" id="CHEBI:38290"/>
    </cofactor>
</comment>
<dbReference type="OMA" id="FCDAMNG"/>
<name>A0A4Y7J1Q9_PAPSO</name>
<dbReference type="STRING" id="3469.A0A4Y7J1Q9"/>
<feature type="domain" description="Fe2OG dioxygenase" evidence="8">
    <location>
        <begin position="231"/>
        <end position="331"/>
    </location>
</feature>
<keyword evidence="3 6" id="KW-0560">Oxidoreductase</keyword>
<dbReference type="GO" id="GO:0016491">
    <property type="term" value="F:oxidoreductase activity"/>
    <property type="evidence" value="ECO:0007669"/>
    <property type="project" value="UniProtKB-KW"/>
</dbReference>
<dbReference type="EMBL" id="CM010717">
    <property type="protein sequence ID" value="RZC54386.1"/>
    <property type="molecule type" value="Genomic_DNA"/>
</dbReference>
<evidence type="ECO:0000256" key="4">
    <source>
        <dbReference type="ARBA" id="ARBA00023004"/>
    </source>
</evidence>
<dbReference type="PANTHER" id="PTHR47990">
    <property type="entry name" value="2-OXOGLUTARATE (2OG) AND FE(II)-DEPENDENT OXYGENASE SUPERFAMILY PROTEIN-RELATED"/>
    <property type="match status" value="1"/>
</dbReference>
<evidence type="ECO:0000259" key="8">
    <source>
        <dbReference type="PROSITE" id="PS51471"/>
    </source>
</evidence>
<dbReference type="GO" id="GO:0009685">
    <property type="term" value="P:gibberellin metabolic process"/>
    <property type="evidence" value="ECO:0007669"/>
    <property type="project" value="UniProtKB-ARBA"/>
</dbReference>
<evidence type="ECO:0000313" key="9">
    <source>
        <dbReference type="EMBL" id="RZC54386.1"/>
    </source>
</evidence>
<dbReference type="Gene3D" id="2.60.120.330">
    <property type="entry name" value="B-lactam Antibiotic, Isopenicillin N Synthase, Chain"/>
    <property type="match status" value="1"/>
</dbReference>
<dbReference type="InterPro" id="IPR050231">
    <property type="entry name" value="Iron_ascorbate_oxido_reductase"/>
</dbReference>
<comment type="catalytic activity">
    <reaction evidence="5">
        <text>gibberellin A12 + 2 2-oxoglutarate + 3 O2 + H(+) = gibberellin A9 + 2 succinate + 3 CO2 + 2 H2O</text>
        <dbReference type="Rhea" id="RHEA:60772"/>
        <dbReference type="ChEBI" id="CHEBI:15377"/>
        <dbReference type="ChEBI" id="CHEBI:15378"/>
        <dbReference type="ChEBI" id="CHEBI:15379"/>
        <dbReference type="ChEBI" id="CHEBI:16526"/>
        <dbReference type="ChEBI" id="CHEBI:16810"/>
        <dbReference type="ChEBI" id="CHEBI:30031"/>
        <dbReference type="ChEBI" id="CHEBI:58627"/>
        <dbReference type="ChEBI" id="CHEBI:73255"/>
    </reaction>
    <physiologicalReaction direction="left-to-right" evidence="5">
        <dbReference type="Rhea" id="RHEA:60773"/>
    </physiologicalReaction>
</comment>
<keyword evidence="4 6" id="KW-0408">Iron</keyword>
<dbReference type="InterPro" id="IPR026992">
    <property type="entry name" value="DIOX_N"/>
</dbReference>
<sequence>MDSSAFLLRPSPLEPTNNNKDHRKKDNVFVNGDFVFDASLLKKQTRIPRQFLWPHGDLVFESRQELREPIIDLHGFICGDELATKHAADIIRSACTNHGFFQVVNHGVDKRLITAAHDHMEAFFKLPVSHKLKARKKPGSTWGYSGAHCERFSSKLPWKETFSFGYNNDGCGDNSAVLSYFLSVLGKDFEETGLVYQKYCEAMKELSLVIMELLAISLGIDRLHFRRFFQDSNSLMRCNYYPPCQEPSLTLGTGPHCDPTSLTILHQDQVGGLEVFAHNKWQAVRPRSDAFVVNIGDTFMALSNGRYKSCLHRAVVNRYKERRSLAFFVCPKEDKIVRPPVDLLNIVYRGEDHHQDDSSHERTRKYPDFTWSDFLDFTQKHYRADVTTLQSFTNWLLSTSNSSTAATSPNANNNPSSSSAAATAATN</sequence>
<evidence type="ECO:0000256" key="2">
    <source>
        <dbReference type="ARBA" id="ARBA00022723"/>
    </source>
</evidence>
<keyword evidence="2 6" id="KW-0479">Metal-binding</keyword>
<evidence type="ECO:0000313" key="10">
    <source>
        <dbReference type="Proteomes" id="UP000316621"/>
    </source>
</evidence>
<comment type="similarity">
    <text evidence="6">Belongs to the iron/ascorbate-dependent oxidoreductase family.</text>
</comment>
<dbReference type="FunFam" id="2.60.120.330:FF:000003">
    <property type="entry name" value="Gibberellin 20 oxidase 2"/>
    <property type="match status" value="1"/>
</dbReference>
<feature type="region of interest" description="Disordered" evidence="7">
    <location>
        <begin position="1"/>
        <end position="24"/>
    </location>
</feature>
<dbReference type="InterPro" id="IPR044861">
    <property type="entry name" value="IPNS-like_FE2OG_OXY"/>
</dbReference>